<feature type="transmembrane region" description="Helical" evidence="7">
    <location>
        <begin position="373"/>
        <end position="397"/>
    </location>
</feature>
<feature type="transmembrane region" description="Helical" evidence="7">
    <location>
        <begin position="342"/>
        <end position="361"/>
    </location>
</feature>
<name>A0ABY7DRB2_MYAAR</name>
<sequence length="474" mass="51903">NIGSEHFIGLAGSGAKSGIAVVAFEWGAVLLLLLLGWLFLPVYLTSGIYTMPEYLEKRFGGRRLRTYLSVISTLLYIMTKISVDVFAGSVFIQQALGWNTYISISAILVVTGLYTVIGGLSAVVFTDTLQTVIMLTGSSILAAMAYVKVGGLWALEYKYPKAYPTSFEPKEGSMCGLPREDAFHIFRDPVNSDLPWPGVVIRSTLASLWYWCTDQVIVQRTLAAKNIGHARGATIVAGYLKILPLFLIIFPGMISRVLFPDEVACVDPKVCMSVCDNENGCSNIAYPKLVLELAPIGLKGLMMAVMLSALMSSLTSVFNSAATLFTMDIWKKIRKDASEKELLISGRVFILFLVGLSIAWVPLIKSAQGAQLFIYIQAVTGYIAPPLCVIFLLGVLVPRINEEVRYKLVTMQFHYGAFWGMLIGQLIGITRLVLDFVYPAPKCGEPDHRPVVVSAVNFTYFSGILLVVSTVIAV</sequence>
<keyword evidence="5 7" id="KW-0472">Membrane</keyword>
<feature type="transmembrane region" description="Helical" evidence="7">
    <location>
        <begin position="98"/>
        <end position="125"/>
    </location>
</feature>
<evidence type="ECO:0000256" key="3">
    <source>
        <dbReference type="ARBA" id="ARBA00022692"/>
    </source>
</evidence>
<reference evidence="8" key="1">
    <citation type="submission" date="2022-11" db="EMBL/GenBank/DDBJ databases">
        <title>Centuries of genome instability and evolution in soft-shell clam transmissible cancer (bioRxiv).</title>
        <authorList>
            <person name="Hart S.F.M."/>
            <person name="Yonemitsu M.A."/>
            <person name="Giersch R.M."/>
            <person name="Beal B.F."/>
            <person name="Arriagada G."/>
            <person name="Davis B.W."/>
            <person name="Ostrander E.A."/>
            <person name="Goff S.P."/>
            <person name="Metzger M.J."/>
        </authorList>
    </citation>
    <scope>NUCLEOTIDE SEQUENCE</scope>
    <source>
        <strain evidence="8">MELC-2E11</strain>
        <tissue evidence="8">Siphon/mantle</tissue>
    </source>
</reference>
<feature type="non-terminal residue" evidence="8">
    <location>
        <position position="474"/>
    </location>
</feature>
<dbReference type="InterPro" id="IPR038377">
    <property type="entry name" value="Na/Glc_symporter_sf"/>
</dbReference>
<evidence type="ECO:0000256" key="2">
    <source>
        <dbReference type="ARBA" id="ARBA00006434"/>
    </source>
</evidence>
<evidence type="ECO:0000313" key="9">
    <source>
        <dbReference type="Proteomes" id="UP001164746"/>
    </source>
</evidence>
<protein>
    <submittedName>
        <fullName evidence="8">SC5AB-like protein</fullName>
    </submittedName>
</protein>
<dbReference type="InterPro" id="IPR001734">
    <property type="entry name" value="Na/solute_symporter"/>
</dbReference>
<organism evidence="8 9">
    <name type="scientific">Mya arenaria</name>
    <name type="common">Soft-shell clam</name>
    <dbReference type="NCBI Taxonomy" id="6604"/>
    <lineage>
        <taxon>Eukaryota</taxon>
        <taxon>Metazoa</taxon>
        <taxon>Spiralia</taxon>
        <taxon>Lophotrochozoa</taxon>
        <taxon>Mollusca</taxon>
        <taxon>Bivalvia</taxon>
        <taxon>Autobranchia</taxon>
        <taxon>Heteroconchia</taxon>
        <taxon>Euheterodonta</taxon>
        <taxon>Imparidentia</taxon>
        <taxon>Neoheterodontei</taxon>
        <taxon>Myida</taxon>
        <taxon>Myoidea</taxon>
        <taxon>Myidae</taxon>
        <taxon>Mya</taxon>
    </lineage>
</organism>
<evidence type="ECO:0000256" key="1">
    <source>
        <dbReference type="ARBA" id="ARBA00004141"/>
    </source>
</evidence>
<keyword evidence="4 7" id="KW-1133">Transmembrane helix</keyword>
<gene>
    <name evidence="8" type="ORF">MAR_023804</name>
</gene>
<feature type="transmembrane region" description="Helical" evidence="7">
    <location>
        <begin position="418"/>
        <end position="439"/>
    </location>
</feature>
<evidence type="ECO:0000256" key="6">
    <source>
        <dbReference type="RuleBase" id="RU362091"/>
    </source>
</evidence>
<dbReference type="EMBL" id="CP111014">
    <property type="protein sequence ID" value="WAQ99431.1"/>
    <property type="molecule type" value="Genomic_DNA"/>
</dbReference>
<feature type="transmembrane region" description="Helical" evidence="7">
    <location>
        <begin position="132"/>
        <end position="155"/>
    </location>
</feature>
<evidence type="ECO:0000256" key="4">
    <source>
        <dbReference type="ARBA" id="ARBA00022989"/>
    </source>
</evidence>
<comment type="similarity">
    <text evidence="2 6">Belongs to the sodium:solute symporter (SSF) (TC 2.A.21) family.</text>
</comment>
<evidence type="ECO:0000313" key="8">
    <source>
        <dbReference type="EMBL" id="WAQ99431.1"/>
    </source>
</evidence>
<dbReference type="PANTHER" id="PTHR11819">
    <property type="entry name" value="SOLUTE CARRIER FAMILY 5"/>
    <property type="match status" value="1"/>
</dbReference>
<feature type="transmembrane region" description="Helical" evidence="7">
    <location>
        <begin position="233"/>
        <end position="254"/>
    </location>
</feature>
<dbReference type="Pfam" id="PF00474">
    <property type="entry name" value="SSF"/>
    <property type="match status" value="1"/>
</dbReference>
<feature type="transmembrane region" description="Helical" evidence="7">
    <location>
        <begin position="194"/>
        <end position="212"/>
    </location>
</feature>
<dbReference type="PROSITE" id="PS50283">
    <property type="entry name" value="NA_SOLUT_SYMP_3"/>
    <property type="match status" value="1"/>
</dbReference>
<accession>A0ABY7DRB2</accession>
<feature type="non-terminal residue" evidence="8">
    <location>
        <position position="1"/>
    </location>
</feature>
<keyword evidence="9" id="KW-1185">Reference proteome</keyword>
<dbReference type="Gene3D" id="1.20.1730.10">
    <property type="entry name" value="Sodium/glucose cotransporter"/>
    <property type="match status" value="1"/>
</dbReference>
<dbReference type="Proteomes" id="UP001164746">
    <property type="component" value="Chromosome 3"/>
</dbReference>
<feature type="transmembrane region" description="Helical" evidence="7">
    <location>
        <begin position="301"/>
        <end position="330"/>
    </location>
</feature>
<evidence type="ECO:0000256" key="5">
    <source>
        <dbReference type="ARBA" id="ARBA00023136"/>
    </source>
</evidence>
<evidence type="ECO:0000256" key="7">
    <source>
        <dbReference type="SAM" id="Phobius"/>
    </source>
</evidence>
<dbReference type="PANTHER" id="PTHR11819:SF195">
    <property type="entry name" value="SODIUM_GLUCOSE COTRANSPORTER 4"/>
    <property type="match status" value="1"/>
</dbReference>
<feature type="transmembrane region" description="Helical" evidence="7">
    <location>
        <begin position="67"/>
        <end position="92"/>
    </location>
</feature>
<feature type="transmembrane region" description="Helical" evidence="7">
    <location>
        <begin position="26"/>
        <end position="46"/>
    </location>
</feature>
<feature type="transmembrane region" description="Helical" evidence="7">
    <location>
        <begin position="451"/>
        <end position="473"/>
    </location>
</feature>
<keyword evidence="3 7" id="KW-0812">Transmembrane</keyword>
<comment type="subcellular location">
    <subcellularLocation>
        <location evidence="1">Membrane</location>
        <topology evidence="1">Multi-pass membrane protein</topology>
    </subcellularLocation>
</comment>
<proteinExistence type="inferred from homology"/>
<dbReference type="NCBIfam" id="TIGR00813">
    <property type="entry name" value="sss"/>
    <property type="match status" value="1"/>
</dbReference>